<sequence length="141" mass="16033">MKFILLLLFVALSATSSNCQFYGGFYQYPGPSMQAPPVGPPAGPPGQWNYQQTYENYNNNPGNPGNQYPGFTSDSFYNPNFQKDPSVPEKKTYMNYNMEANYHVSSEDDPNLTKDPYRSYQASVDVSHFKNEKTYSYGQNE</sequence>
<accession>A0A8J2MJQ6</accession>
<evidence type="ECO:0000313" key="2">
    <source>
        <dbReference type="EMBL" id="CAG5078935.1"/>
    </source>
</evidence>
<keyword evidence="3" id="KW-1185">Reference proteome</keyword>
<dbReference type="OrthoDB" id="10399067at2759"/>
<evidence type="ECO:0000256" key="1">
    <source>
        <dbReference type="SAM" id="SignalP"/>
    </source>
</evidence>
<dbReference type="EMBL" id="CAJNRD030001117">
    <property type="protein sequence ID" value="CAG5078935.1"/>
    <property type="molecule type" value="Genomic_DNA"/>
</dbReference>
<reference evidence="2" key="1">
    <citation type="submission" date="2021-04" db="EMBL/GenBank/DDBJ databases">
        <authorList>
            <person name="Chebbi M.A.C M."/>
        </authorList>
    </citation>
    <scope>NUCLEOTIDE SEQUENCE</scope>
</reference>
<dbReference type="Proteomes" id="UP000786811">
    <property type="component" value="Unassembled WGS sequence"/>
</dbReference>
<comment type="caution">
    <text evidence="2">The sequence shown here is derived from an EMBL/GenBank/DDBJ whole genome shotgun (WGS) entry which is preliminary data.</text>
</comment>
<name>A0A8J2MJQ6_COTCN</name>
<dbReference type="AlphaFoldDB" id="A0A8J2MJQ6"/>
<gene>
    <name evidence="2" type="ORF">HICCMSTLAB_LOCUS2882</name>
</gene>
<feature type="signal peptide" evidence="1">
    <location>
        <begin position="1"/>
        <end position="19"/>
    </location>
</feature>
<evidence type="ECO:0000313" key="3">
    <source>
        <dbReference type="Proteomes" id="UP000786811"/>
    </source>
</evidence>
<protein>
    <submittedName>
        <fullName evidence="2">Uncharacterized protein</fullName>
    </submittedName>
</protein>
<feature type="chain" id="PRO_5035295353" evidence="1">
    <location>
        <begin position="20"/>
        <end position="141"/>
    </location>
</feature>
<proteinExistence type="predicted"/>
<keyword evidence="1" id="KW-0732">Signal</keyword>
<organism evidence="2 3">
    <name type="scientific">Cotesia congregata</name>
    <name type="common">Parasitoid wasp</name>
    <name type="synonym">Apanteles congregatus</name>
    <dbReference type="NCBI Taxonomy" id="51543"/>
    <lineage>
        <taxon>Eukaryota</taxon>
        <taxon>Metazoa</taxon>
        <taxon>Ecdysozoa</taxon>
        <taxon>Arthropoda</taxon>
        <taxon>Hexapoda</taxon>
        <taxon>Insecta</taxon>
        <taxon>Pterygota</taxon>
        <taxon>Neoptera</taxon>
        <taxon>Endopterygota</taxon>
        <taxon>Hymenoptera</taxon>
        <taxon>Apocrita</taxon>
        <taxon>Ichneumonoidea</taxon>
        <taxon>Braconidae</taxon>
        <taxon>Microgastrinae</taxon>
        <taxon>Cotesia</taxon>
    </lineage>
</organism>